<keyword evidence="1" id="KW-1133">Transmembrane helix</keyword>
<dbReference type="EMBL" id="LXQA011070462">
    <property type="protein sequence ID" value="MCI83581.1"/>
    <property type="molecule type" value="Genomic_DNA"/>
</dbReference>
<proteinExistence type="predicted"/>
<comment type="caution">
    <text evidence="2">The sequence shown here is derived from an EMBL/GenBank/DDBJ whole genome shotgun (WGS) entry which is preliminary data.</text>
</comment>
<name>A0A392V9I1_9FABA</name>
<keyword evidence="3" id="KW-1185">Reference proteome</keyword>
<protein>
    <recommendedName>
        <fullName evidence="4">Transmembrane protein</fullName>
    </recommendedName>
</protein>
<reference evidence="2 3" key="1">
    <citation type="journal article" date="2018" name="Front. Plant Sci.">
        <title>Red Clover (Trifolium pratense) and Zigzag Clover (T. medium) - A Picture of Genomic Similarities and Differences.</title>
        <authorList>
            <person name="Dluhosova J."/>
            <person name="Istvanek J."/>
            <person name="Nedelnik J."/>
            <person name="Repkova J."/>
        </authorList>
    </citation>
    <scope>NUCLEOTIDE SEQUENCE [LARGE SCALE GENOMIC DNA]</scope>
    <source>
        <strain evidence="3">cv. 10/8</strain>
        <tissue evidence="2">Leaf</tissue>
    </source>
</reference>
<keyword evidence="1" id="KW-0472">Membrane</keyword>
<dbReference type="AlphaFoldDB" id="A0A392V9I1"/>
<evidence type="ECO:0008006" key="4">
    <source>
        <dbReference type="Google" id="ProtNLM"/>
    </source>
</evidence>
<feature type="transmembrane region" description="Helical" evidence="1">
    <location>
        <begin position="6"/>
        <end position="27"/>
    </location>
</feature>
<evidence type="ECO:0000313" key="2">
    <source>
        <dbReference type="EMBL" id="MCI83581.1"/>
    </source>
</evidence>
<evidence type="ECO:0000256" key="1">
    <source>
        <dbReference type="SAM" id="Phobius"/>
    </source>
</evidence>
<dbReference type="Proteomes" id="UP000265520">
    <property type="component" value="Unassembled WGS sequence"/>
</dbReference>
<organism evidence="2 3">
    <name type="scientific">Trifolium medium</name>
    <dbReference type="NCBI Taxonomy" id="97028"/>
    <lineage>
        <taxon>Eukaryota</taxon>
        <taxon>Viridiplantae</taxon>
        <taxon>Streptophyta</taxon>
        <taxon>Embryophyta</taxon>
        <taxon>Tracheophyta</taxon>
        <taxon>Spermatophyta</taxon>
        <taxon>Magnoliopsida</taxon>
        <taxon>eudicotyledons</taxon>
        <taxon>Gunneridae</taxon>
        <taxon>Pentapetalae</taxon>
        <taxon>rosids</taxon>
        <taxon>fabids</taxon>
        <taxon>Fabales</taxon>
        <taxon>Fabaceae</taxon>
        <taxon>Papilionoideae</taxon>
        <taxon>50 kb inversion clade</taxon>
        <taxon>NPAAA clade</taxon>
        <taxon>Hologalegina</taxon>
        <taxon>IRL clade</taxon>
        <taxon>Trifolieae</taxon>
        <taxon>Trifolium</taxon>
    </lineage>
</organism>
<accession>A0A392V9I1</accession>
<feature type="non-terminal residue" evidence="2">
    <location>
        <position position="40"/>
    </location>
</feature>
<evidence type="ECO:0000313" key="3">
    <source>
        <dbReference type="Proteomes" id="UP000265520"/>
    </source>
</evidence>
<keyword evidence="1" id="KW-0812">Transmembrane</keyword>
<sequence length="40" mass="4297">MAPVAARSAGAGIGTVIFSLAVAYVFWDRRNNSSKNNKKK</sequence>